<protein>
    <submittedName>
        <fullName evidence="4">Uncharacterized protein</fullName>
    </submittedName>
</protein>
<gene>
    <name evidence="3" type="ORF">CVM39_01505</name>
    <name evidence="4" type="ORF">SAMN06297129_1835</name>
</gene>
<evidence type="ECO:0000313" key="4">
    <source>
        <dbReference type="EMBL" id="SNY50434.1"/>
    </source>
</evidence>
<evidence type="ECO:0000313" key="3">
    <source>
        <dbReference type="EMBL" id="PJE31807.1"/>
    </source>
</evidence>
<keyword evidence="6" id="KW-1185">Reference proteome</keyword>
<dbReference type="Proteomes" id="UP000231702">
    <property type="component" value="Unassembled WGS sequence"/>
</dbReference>
<accession>A0A285IR47</accession>
<keyword evidence="2" id="KW-1133">Transmembrane helix</keyword>
<dbReference type="EMBL" id="PGTD01000007">
    <property type="protein sequence ID" value="PJE31807.1"/>
    <property type="molecule type" value="Genomic_DNA"/>
</dbReference>
<reference evidence="4 5" key="1">
    <citation type="submission" date="2017-09" db="EMBL/GenBank/DDBJ databases">
        <authorList>
            <person name="Ehlers B."/>
            <person name="Leendertz F.H."/>
        </authorList>
    </citation>
    <scope>NUCLEOTIDE SEQUENCE [LARGE SCALE GENOMIC DNA]</scope>
    <source>
        <strain evidence="4 5">CGMCC 1.12662</strain>
    </source>
</reference>
<evidence type="ECO:0000313" key="6">
    <source>
        <dbReference type="Proteomes" id="UP000231702"/>
    </source>
</evidence>
<dbReference type="Proteomes" id="UP000231655">
    <property type="component" value="Unassembled WGS sequence"/>
</dbReference>
<dbReference type="EMBL" id="OBEA01000003">
    <property type="protein sequence ID" value="SNY50434.1"/>
    <property type="molecule type" value="Genomic_DNA"/>
</dbReference>
<evidence type="ECO:0000313" key="5">
    <source>
        <dbReference type="Proteomes" id="UP000231655"/>
    </source>
</evidence>
<feature type="transmembrane region" description="Helical" evidence="2">
    <location>
        <begin position="223"/>
        <end position="241"/>
    </location>
</feature>
<evidence type="ECO:0000256" key="1">
    <source>
        <dbReference type="SAM" id="MobiDB-lite"/>
    </source>
</evidence>
<dbReference type="AlphaFoldDB" id="A0A285IR47"/>
<feature type="compositionally biased region" description="Basic and acidic residues" evidence="1">
    <location>
        <begin position="28"/>
        <end position="41"/>
    </location>
</feature>
<reference evidence="3 6" key="2">
    <citation type="journal article" date="2018" name="Int. J. Syst. Evol. Microbiol.">
        <title>Pseudooceanicola lipolyticus sp. nov., a marine alphaproteobacterium, reclassification of Oceanicola flagellatus as Pseudooceanicola flagellatus comb. nov. and emended description of the genus Pseudooceanicola.</title>
        <authorList>
            <person name="Huang M.-M."/>
            <person name="Guo L.-L."/>
            <person name="Wu Y.-H."/>
            <person name="Lai Q.-L."/>
            <person name="Shao Z.-Z."/>
            <person name="Wang C.-S."/>
            <person name="Wu M."/>
            <person name="Xu X.-W."/>
        </authorList>
    </citation>
    <scope>NUCLEOTIDE SEQUENCE [LARGE SCALE GENOMIC DNA]</scope>
    <source>
        <strain evidence="3 6">Ar-45</strain>
    </source>
</reference>
<sequence length="244" mass="25924">MRVKRGTRSRCIGFEWIEDTREVFAQTEKLRSPKTARDTLNERPAMPADPETTIPASAEVLSLGPTDRDAVFVLAVDPEVPQMAPLLAPKRLNGQAGRTLAGLLGLSPEADGELELVNPEDLEGVGLAGYLVEGLGLDAAAVAGDRQRLEALTAPAVLVRGRIAGLEERVLPLPRGLSLVGRYGTTYTPIGLAPLSARAASGVLPPIPGALPTGWRLPRAWQVALFIFGMALLGALFWLALAQL</sequence>
<organism evidence="4 5">
    <name type="scientific">Pseudooceanicola antarcticus</name>
    <dbReference type="NCBI Taxonomy" id="1247613"/>
    <lineage>
        <taxon>Bacteria</taxon>
        <taxon>Pseudomonadati</taxon>
        <taxon>Pseudomonadota</taxon>
        <taxon>Alphaproteobacteria</taxon>
        <taxon>Rhodobacterales</taxon>
        <taxon>Paracoccaceae</taxon>
        <taxon>Pseudooceanicola</taxon>
    </lineage>
</organism>
<feature type="region of interest" description="Disordered" evidence="1">
    <location>
        <begin position="28"/>
        <end position="52"/>
    </location>
</feature>
<evidence type="ECO:0000256" key="2">
    <source>
        <dbReference type="SAM" id="Phobius"/>
    </source>
</evidence>
<name>A0A285IR47_9RHOB</name>
<keyword evidence="2" id="KW-0812">Transmembrane</keyword>
<keyword evidence="2" id="KW-0472">Membrane</keyword>
<proteinExistence type="predicted"/>